<dbReference type="STRING" id="45074.Lsan_1012"/>
<accession>A0A0W0Z386</accession>
<name>A0A0W0Z386_9GAMM</name>
<feature type="domain" description="Transposase IS4-like" evidence="1">
    <location>
        <begin position="12"/>
        <end position="104"/>
    </location>
</feature>
<dbReference type="Proteomes" id="UP000054703">
    <property type="component" value="Unassembled WGS sequence"/>
</dbReference>
<keyword evidence="3" id="KW-1185">Reference proteome</keyword>
<comment type="caution">
    <text evidence="2">The sequence shown here is derived from an EMBL/GenBank/DDBJ whole genome shotgun (WGS) entry which is preliminary data.</text>
</comment>
<dbReference type="GO" id="GO:0003677">
    <property type="term" value="F:DNA binding"/>
    <property type="evidence" value="ECO:0007669"/>
    <property type="project" value="InterPro"/>
</dbReference>
<reference evidence="2 3" key="1">
    <citation type="submission" date="2015-11" db="EMBL/GenBank/DDBJ databases">
        <title>Genomic analysis of 38 Legionella species identifies large and diverse effector repertoires.</title>
        <authorList>
            <person name="Burstein D."/>
            <person name="Amaro F."/>
            <person name="Zusman T."/>
            <person name="Lifshitz Z."/>
            <person name="Cohen O."/>
            <person name="Gilbert J.A."/>
            <person name="Pupko T."/>
            <person name="Shuman H.A."/>
            <person name="Segal G."/>
        </authorList>
    </citation>
    <scope>NUCLEOTIDE SEQUENCE [LARGE SCALE GENOMIC DNA]</scope>
    <source>
        <strain evidence="2 3">SC-63-C7</strain>
    </source>
</reference>
<organism evidence="2 3">
    <name type="scientific">Legionella santicrucis</name>
    <dbReference type="NCBI Taxonomy" id="45074"/>
    <lineage>
        <taxon>Bacteria</taxon>
        <taxon>Pseudomonadati</taxon>
        <taxon>Pseudomonadota</taxon>
        <taxon>Gammaproteobacteria</taxon>
        <taxon>Legionellales</taxon>
        <taxon>Legionellaceae</taxon>
        <taxon>Legionella</taxon>
    </lineage>
</organism>
<evidence type="ECO:0000313" key="3">
    <source>
        <dbReference type="Proteomes" id="UP000054703"/>
    </source>
</evidence>
<dbReference type="PATRIC" id="fig|45074.5.peg.1073"/>
<sequence length="105" mass="11395">MSWIATLVEKHQGEIIAIDGKTSRRSLDENRGLKVLHLVSAWASENGLVLGQVRCGDKGGEIAAMETLLKALDLKNSTVTMDAMGCQKKLAAQIIQKGDHYMLAC</sequence>
<protein>
    <submittedName>
        <fullName evidence="2">Transposase IS4 family protein</fullName>
    </submittedName>
</protein>
<dbReference type="PANTHER" id="PTHR30298:SF0">
    <property type="entry name" value="PROTEIN YBFL-RELATED"/>
    <property type="match status" value="1"/>
</dbReference>
<dbReference type="InterPro" id="IPR002559">
    <property type="entry name" value="Transposase_11"/>
</dbReference>
<dbReference type="GO" id="GO:0004803">
    <property type="term" value="F:transposase activity"/>
    <property type="evidence" value="ECO:0007669"/>
    <property type="project" value="InterPro"/>
</dbReference>
<dbReference type="Pfam" id="PF01609">
    <property type="entry name" value="DDE_Tnp_1"/>
    <property type="match status" value="1"/>
</dbReference>
<gene>
    <name evidence="2" type="ORF">Lsan_1012</name>
</gene>
<dbReference type="InterPro" id="IPR051698">
    <property type="entry name" value="Transposase_11-like"/>
</dbReference>
<dbReference type="NCBIfam" id="NF033564">
    <property type="entry name" value="transpos_ISAs1"/>
    <property type="match status" value="1"/>
</dbReference>
<evidence type="ECO:0000313" key="2">
    <source>
        <dbReference type="EMBL" id="KTD63579.1"/>
    </source>
</evidence>
<dbReference type="PANTHER" id="PTHR30298">
    <property type="entry name" value="H REPEAT-ASSOCIATED PREDICTED TRANSPOSASE"/>
    <property type="match status" value="1"/>
</dbReference>
<dbReference type="EMBL" id="LNYU01000024">
    <property type="protein sequence ID" value="KTD63579.1"/>
    <property type="molecule type" value="Genomic_DNA"/>
</dbReference>
<proteinExistence type="predicted"/>
<dbReference type="AlphaFoldDB" id="A0A0W0Z386"/>
<evidence type="ECO:0000259" key="1">
    <source>
        <dbReference type="Pfam" id="PF01609"/>
    </source>
</evidence>
<dbReference type="GO" id="GO:0006313">
    <property type="term" value="P:DNA transposition"/>
    <property type="evidence" value="ECO:0007669"/>
    <property type="project" value="InterPro"/>
</dbReference>
<dbReference type="InterPro" id="IPR047647">
    <property type="entry name" value="ISAs1_transpos"/>
</dbReference>